<evidence type="ECO:0000313" key="1">
    <source>
        <dbReference type="EMBL" id="TDH00956.1"/>
    </source>
</evidence>
<reference evidence="1 2" key="1">
    <citation type="submission" date="2019-01" db="EMBL/GenBank/DDBJ databases">
        <title>A chromosome-scale genome assembly of the yellow perch, Perca flavescens.</title>
        <authorList>
            <person name="Feron R."/>
            <person name="Morvezen R."/>
            <person name="Bestin A."/>
            <person name="Haffray P."/>
            <person name="Klopp C."/>
            <person name="Zahm M."/>
            <person name="Cabau C."/>
            <person name="Roques C."/>
            <person name="Donnadieu C."/>
            <person name="Bouchez O."/>
            <person name="Christie M."/>
            <person name="Larson W."/>
            <person name="Guiguen Y."/>
        </authorList>
    </citation>
    <scope>NUCLEOTIDE SEQUENCE [LARGE SCALE GENOMIC DNA]</scope>
    <source>
        <strain evidence="1">YP-PL-M2</strain>
        <tissue evidence="1">Blood</tissue>
    </source>
</reference>
<dbReference type="Proteomes" id="UP000295070">
    <property type="component" value="Chromosome 17"/>
</dbReference>
<proteinExistence type="predicted"/>
<dbReference type="EMBL" id="SCKG01000017">
    <property type="protein sequence ID" value="TDH00956.1"/>
    <property type="molecule type" value="Genomic_DNA"/>
</dbReference>
<gene>
    <name evidence="1" type="ORF">EPR50_G00175050</name>
</gene>
<dbReference type="AlphaFoldDB" id="A0A484CBW6"/>
<evidence type="ECO:0000313" key="2">
    <source>
        <dbReference type="Proteomes" id="UP000295070"/>
    </source>
</evidence>
<comment type="caution">
    <text evidence="1">The sequence shown here is derived from an EMBL/GenBank/DDBJ whole genome shotgun (WGS) entry which is preliminary data.</text>
</comment>
<protein>
    <submittedName>
        <fullName evidence="1">Uncharacterized protein</fullName>
    </submittedName>
</protein>
<organism evidence="1 2">
    <name type="scientific">Perca flavescens</name>
    <name type="common">American yellow perch</name>
    <name type="synonym">Morone flavescens</name>
    <dbReference type="NCBI Taxonomy" id="8167"/>
    <lineage>
        <taxon>Eukaryota</taxon>
        <taxon>Metazoa</taxon>
        <taxon>Chordata</taxon>
        <taxon>Craniata</taxon>
        <taxon>Vertebrata</taxon>
        <taxon>Euteleostomi</taxon>
        <taxon>Actinopterygii</taxon>
        <taxon>Neopterygii</taxon>
        <taxon>Teleostei</taxon>
        <taxon>Neoteleostei</taxon>
        <taxon>Acanthomorphata</taxon>
        <taxon>Eupercaria</taxon>
        <taxon>Perciformes</taxon>
        <taxon>Percoidei</taxon>
        <taxon>Percidae</taxon>
        <taxon>Percinae</taxon>
        <taxon>Perca</taxon>
    </lineage>
</organism>
<name>A0A484CBW6_PERFV</name>
<accession>A0A484CBW6</accession>
<keyword evidence="2" id="KW-1185">Reference proteome</keyword>
<sequence>MTGFEEKYVKAARRRRRKDCSDTKATVKLQELDAPSSTFILNVCFCVHQLSNMMLVVEKTLDQKLAVPSS</sequence>